<dbReference type="Pfam" id="PF00060">
    <property type="entry name" value="Lig_chan"/>
    <property type="match status" value="1"/>
</dbReference>
<evidence type="ECO:0000313" key="18">
    <source>
        <dbReference type="Proteomes" id="UP000238479"/>
    </source>
</evidence>
<protein>
    <recommendedName>
        <fullName evidence="13">Glutamate receptor</fullName>
    </recommendedName>
</protein>
<evidence type="ECO:0000256" key="8">
    <source>
        <dbReference type="ARBA" id="ARBA00023136"/>
    </source>
</evidence>
<keyword evidence="6 14" id="KW-1133">Transmembrane helix</keyword>
<dbReference type="SMR" id="A0A2P6Q4F9"/>
<evidence type="ECO:0000256" key="3">
    <source>
        <dbReference type="ARBA" id="ARBA00022448"/>
    </source>
</evidence>
<evidence type="ECO:0000256" key="2">
    <source>
        <dbReference type="ARBA" id="ARBA00008685"/>
    </source>
</evidence>
<reference evidence="17 18" key="1">
    <citation type="journal article" date="2018" name="Nat. Genet.">
        <title>The Rosa genome provides new insights in the design of modern roses.</title>
        <authorList>
            <person name="Bendahmane M."/>
        </authorList>
    </citation>
    <scope>NUCLEOTIDE SEQUENCE [LARGE SCALE GENOMIC DNA]</scope>
    <source>
        <strain evidence="18">cv. Old Blush</strain>
    </source>
</reference>
<dbReference type="AlphaFoldDB" id="A0A2P6Q4F9"/>
<evidence type="ECO:0000259" key="16">
    <source>
        <dbReference type="SMART" id="SM00079"/>
    </source>
</evidence>
<proteinExistence type="inferred from homology"/>
<feature type="transmembrane region" description="Helical" evidence="14">
    <location>
        <begin position="558"/>
        <end position="578"/>
    </location>
</feature>
<dbReference type="SUPFAM" id="SSF53850">
    <property type="entry name" value="Periplasmic binding protein-like II"/>
    <property type="match status" value="1"/>
</dbReference>
<evidence type="ECO:0000256" key="1">
    <source>
        <dbReference type="ARBA" id="ARBA00004141"/>
    </source>
</evidence>
<dbReference type="CDD" id="cd19990">
    <property type="entry name" value="PBP1_GABAb_receptor_plant"/>
    <property type="match status" value="1"/>
</dbReference>
<dbReference type="Gene3D" id="3.40.50.2300">
    <property type="match status" value="2"/>
</dbReference>
<evidence type="ECO:0000256" key="7">
    <source>
        <dbReference type="ARBA" id="ARBA00023065"/>
    </source>
</evidence>
<evidence type="ECO:0000256" key="5">
    <source>
        <dbReference type="ARBA" id="ARBA00022729"/>
    </source>
</evidence>
<evidence type="ECO:0000313" key="17">
    <source>
        <dbReference type="EMBL" id="PRQ29072.1"/>
    </source>
</evidence>
<keyword evidence="10" id="KW-0325">Glycoprotein</keyword>
<dbReference type="InterPro" id="IPR044440">
    <property type="entry name" value="GABAb_receptor_plant_PBP1"/>
</dbReference>
<dbReference type="Pfam" id="PF10613">
    <property type="entry name" value="Lig_chan-Glu_bd"/>
    <property type="match status" value="1"/>
</dbReference>
<keyword evidence="9 13" id="KW-0675">Receptor</keyword>
<feature type="transmembrane region" description="Helical" evidence="14">
    <location>
        <begin position="620"/>
        <end position="638"/>
    </location>
</feature>
<dbReference type="PIRSF" id="PIRSF037090">
    <property type="entry name" value="Iontro_Glu-like_rcpt_pln"/>
    <property type="match status" value="1"/>
</dbReference>
<evidence type="ECO:0000256" key="4">
    <source>
        <dbReference type="ARBA" id="ARBA00022692"/>
    </source>
</evidence>
<evidence type="ECO:0000256" key="10">
    <source>
        <dbReference type="ARBA" id="ARBA00023180"/>
    </source>
</evidence>
<dbReference type="Proteomes" id="UP000238479">
    <property type="component" value="Chromosome 5"/>
</dbReference>
<comment type="caution">
    <text evidence="17">The sequence shown here is derived from an EMBL/GenBank/DDBJ whole genome shotgun (WGS) entry which is preliminary data.</text>
</comment>
<comment type="similarity">
    <text evidence="2 13">Belongs to the glutamate-gated ion channel (TC 1.A.10.1) family.</text>
</comment>
<comment type="subcellular location">
    <subcellularLocation>
        <location evidence="1">Membrane</location>
        <topology evidence="1">Multi-pass membrane protein</topology>
    </subcellularLocation>
</comment>
<dbReference type="Gene3D" id="3.40.190.10">
    <property type="entry name" value="Periplasmic binding protein-like II"/>
    <property type="match status" value="2"/>
</dbReference>
<keyword evidence="11 13" id="KW-1071">Ligand-gated ion channel</keyword>
<keyword evidence="3 13" id="KW-0813">Transport</keyword>
<evidence type="ECO:0000256" key="9">
    <source>
        <dbReference type="ARBA" id="ARBA00023170"/>
    </source>
</evidence>
<comment type="function">
    <text evidence="13">Glutamate-gated receptor that probably acts as non-selective cation channel.</text>
</comment>
<dbReference type="SUPFAM" id="SSF53822">
    <property type="entry name" value="Periplasmic binding protein-like I"/>
    <property type="match status" value="1"/>
</dbReference>
<dbReference type="EMBL" id="PDCK01000043">
    <property type="protein sequence ID" value="PRQ29072.1"/>
    <property type="molecule type" value="Genomic_DNA"/>
</dbReference>
<feature type="chain" id="PRO_5015197228" description="Glutamate receptor" evidence="15">
    <location>
        <begin position="28"/>
        <end position="861"/>
    </location>
</feature>
<dbReference type="GO" id="GO:0016020">
    <property type="term" value="C:membrane"/>
    <property type="evidence" value="ECO:0007669"/>
    <property type="project" value="UniProtKB-SubCell"/>
</dbReference>
<dbReference type="FunFam" id="1.10.287.70:FF:000037">
    <property type="entry name" value="Glutamate receptor"/>
    <property type="match status" value="1"/>
</dbReference>
<dbReference type="InterPro" id="IPR028082">
    <property type="entry name" value="Peripla_BP_I"/>
</dbReference>
<evidence type="ECO:0000256" key="13">
    <source>
        <dbReference type="PIRNR" id="PIRNR037090"/>
    </source>
</evidence>
<sequence length="861" mass="96532">MSFCFTFHTNRLLVPLLITCLIICLEGVAVQNEKIVTNVGAIINADSRIGKEQKAAMEIAAESFNNKSGNTRELILHFQDSGGDPFLAASEVEELIKEKKVEVIVGMETWQEAALVADHVGNQSKKIPVISFAAPAITVPLMQQRWPFLIRMASNGSAQMKCIADIVSAYKWKRVVVIYEDDGYGGQVGLLALLSEALQDANAKIENHLVLPRLNNSSMAKPNWDEVEELLKLPTFQSRVFIVLQSSLPTVTNLFSVARKMGLVGRESAWIITECITSLLDPQGDDSMEGTLGIKTDYATESSSYAEFQKEFQAKYAEENNSKPGIYALRAYDTITVISKALERMPNNTTNTSLQNMITTLLSNYKGLSGNMHLKEGAALLDSLRFRIINVVDGKRNKELNFWPPEVGFSEGLGWEASHENLTRAPQGWGMPTAGKPMKFGVPAGNKHFGKFVKVEPRNNSSYDFSYDGFSIRIFYTVLTHLNYHLPFEFVPFNGSYDDLVEGVYNKTFDAAVGDFTILPERMEKVEFTQPYMKSGLSMIVVEKYDESTWMFVRPFTWKIWVASGAILIYTSLVVWFLERTRNPEFDGSLKNQIGTATYITFSSLFFAHKEKVYTNFARVVFLLWLFIVLILSSSYTASLSSMLTTQRPTLNVTTEMLNKTGAKVGWDGGPFVSKYLSDTYKFDANNRINVSSENSYTDAFKSKNITAMFLELPYAQVYMNELCEGYTSITEPYEFGGFSFIFQKGSPIARDFSKAILELLENGYIKQLQNELLTPENQCPNTNSRPKSLSINSFSGLYVICGATSTLCLLLSFTPCVRKSQKQEKHEGNAGPSDECHLRSQHSNSPQAFTFVEIECVPQR</sequence>
<dbReference type="FunFam" id="3.40.50.2300:FF:000188">
    <property type="entry name" value="Glutamate receptor"/>
    <property type="match status" value="1"/>
</dbReference>
<dbReference type="InterPro" id="IPR001320">
    <property type="entry name" value="Iontro_rcpt_C"/>
</dbReference>
<dbReference type="InterPro" id="IPR017103">
    <property type="entry name" value="Iontropic_Glu_rcpt_pln"/>
</dbReference>
<dbReference type="OMA" id="DESVWIK"/>
<evidence type="ECO:0000256" key="15">
    <source>
        <dbReference type="SAM" id="SignalP"/>
    </source>
</evidence>
<dbReference type="GO" id="GO:0015276">
    <property type="term" value="F:ligand-gated monoatomic ion channel activity"/>
    <property type="evidence" value="ECO:0007669"/>
    <property type="project" value="InterPro"/>
</dbReference>
<gene>
    <name evidence="17" type="ORF">RchiOBHm_Chr5g0009881</name>
</gene>
<accession>A0A2P6Q4F9</accession>
<evidence type="ECO:0000256" key="12">
    <source>
        <dbReference type="ARBA" id="ARBA00023303"/>
    </source>
</evidence>
<dbReference type="Gene3D" id="1.10.287.70">
    <property type="match status" value="1"/>
</dbReference>
<evidence type="ECO:0000256" key="11">
    <source>
        <dbReference type="ARBA" id="ARBA00023286"/>
    </source>
</evidence>
<keyword evidence="8 13" id="KW-0472">Membrane</keyword>
<keyword evidence="7 13" id="KW-0406">Ion transport</keyword>
<evidence type="ECO:0000256" key="6">
    <source>
        <dbReference type="ARBA" id="ARBA00022989"/>
    </source>
</evidence>
<keyword evidence="4 14" id="KW-0812">Transmembrane</keyword>
<dbReference type="InterPro" id="IPR019594">
    <property type="entry name" value="Glu/Gly-bd"/>
</dbReference>
<dbReference type="STRING" id="74649.A0A2P6Q4F9"/>
<keyword evidence="12 13" id="KW-0407">Ion channel</keyword>
<keyword evidence="5 15" id="KW-0732">Signal</keyword>
<dbReference type="SMART" id="SM00079">
    <property type="entry name" value="PBPe"/>
    <property type="match status" value="1"/>
</dbReference>
<feature type="domain" description="Ionotropic glutamate receptor C-terminal" evidence="16">
    <location>
        <begin position="439"/>
        <end position="776"/>
    </location>
</feature>
<evidence type="ECO:0000256" key="14">
    <source>
        <dbReference type="SAM" id="Phobius"/>
    </source>
</evidence>
<feature type="signal peptide" evidence="15">
    <location>
        <begin position="1"/>
        <end position="27"/>
    </location>
</feature>
<dbReference type="InterPro" id="IPR001828">
    <property type="entry name" value="ANF_lig-bd_rcpt"/>
</dbReference>
<dbReference type="PANTHER" id="PTHR18966">
    <property type="entry name" value="IONOTROPIC GLUTAMATE RECEPTOR"/>
    <property type="match status" value="1"/>
</dbReference>
<organism evidence="17 18">
    <name type="scientific">Rosa chinensis</name>
    <name type="common">China rose</name>
    <dbReference type="NCBI Taxonomy" id="74649"/>
    <lineage>
        <taxon>Eukaryota</taxon>
        <taxon>Viridiplantae</taxon>
        <taxon>Streptophyta</taxon>
        <taxon>Embryophyta</taxon>
        <taxon>Tracheophyta</taxon>
        <taxon>Spermatophyta</taxon>
        <taxon>Magnoliopsida</taxon>
        <taxon>eudicotyledons</taxon>
        <taxon>Gunneridae</taxon>
        <taxon>Pentapetalae</taxon>
        <taxon>rosids</taxon>
        <taxon>fabids</taxon>
        <taxon>Rosales</taxon>
        <taxon>Rosaceae</taxon>
        <taxon>Rosoideae</taxon>
        <taxon>Rosoideae incertae sedis</taxon>
        <taxon>Rosa</taxon>
    </lineage>
</organism>
<dbReference type="Pfam" id="PF01094">
    <property type="entry name" value="ANF_receptor"/>
    <property type="match status" value="1"/>
</dbReference>
<dbReference type="InterPro" id="IPR015683">
    <property type="entry name" value="Ionotropic_Glu_rcpt"/>
</dbReference>
<dbReference type="Gramene" id="PRQ29072">
    <property type="protein sequence ID" value="PRQ29072"/>
    <property type="gene ID" value="RchiOBHm_Chr5g0009881"/>
</dbReference>
<keyword evidence="18" id="KW-1185">Reference proteome</keyword>
<name>A0A2P6Q4F9_ROSCH</name>